<dbReference type="Proteomes" id="UP000054564">
    <property type="component" value="Unassembled WGS sequence"/>
</dbReference>
<sequence length="110" mass="12158">MASGASLSVRQRPCGAALGLSPRGLMCWASVDEPSEDLGPSDQVNDFHVNNVNMAINLYDPHQHVRWTTLAIHTDNQADTKDPAIHLTQEQQTQMTYLIHILLDPVLRTG</sequence>
<evidence type="ECO:0000313" key="2">
    <source>
        <dbReference type="Proteomes" id="UP000054564"/>
    </source>
</evidence>
<dbReference type="AlphaFoldDB" id="A0A0L0UWS9"/>
<protein>
    <submittedName>
        <fullName evidence="1">Uncharacterized protein</fullName>
    </submittedName>
</protein>
<organism evidence="1 2">
    <name type="scientific">Puccinia striiformis f. sp. tritici PST-78</name>
    <dbReference type="NCBI Taxonomy" id="1165861"/>
    <lineage>
        <taxon>Eukaryota</taxon>
        <taxon>Fungi</taxon>
        <taxon>Dikarya</taxon>
        <taxon>Basidiomycota</taxon>
        <taxon>Pucciniomycotina</taxon>
        <taxon>Pucciniomycetes</taxon>
        <taxon>Pucciniales</taxon>
        <taxon>Pucciniaceae</taxon>
        <taxon>Puccinia</taxon>
    </lineage>
</organism>
<evidence type="ECO:0000313" key="1">
    <source>
        <dbReference type="EMBL" id="KNE91465.1"/>
    </source>
</evidence>
<dbReference type="EMBL" id="AJIL01000203">
    <property type="protein sequence ID" value="KNE91465.1"/>
    <property type="molecule type" value="Genomic_DNA"/>
</dbReference>
<name>A0A0L0UWS9_9BASI</name>
<comment type="caution">
    <text evidence="1">The sequence shown here is derived from an EMBL/GenBank/DDBJ whole genome shotgun (WGS) entry which is preliminary data.</text>
</comment>
<reference evidence="2" key="1">
    <citation type="submission" date="2014-03" db="EMBL/GenBank/DDBJ databases">
        <title>The Genome Sequence of Puccinia striiformis f. sp. tritici PST-78.</title>
        <authorList>
            <consortium name="The Broad Institute Genome Sequencing Platform"/>
            <person name="Cuomo C."/>
            <person name="Hulbert S."/>
            <person name="Chen X."/>
            <person name="Walker B."/>
            <person name="Young S.K."/>
            <person name="Zeng Q."/>
            <person name="Gargeya S."/>
            <person name="Fitzgerald M."/>
            <person name="Haas B."/>
            <person name="Abouelleil A."/>
            <person name="Alvarado L."/>
            <person name="Arachchi H.M."/>
            <person name="Berlin A.M."/>
            <person name="Chapman S.B."/>
            <person name="Goldberg J."/>
            <person name="Griggs A."/>
            <person name="Gujja S."/>
            <person name="Hansen M."/>
            <person name="Howarth C."/>
            <person name="Imamovic A."/>
            <person name="Larimer J."/>
            <person name="McCowan C."/>
            <person name="Montmayeur A."/>
            <person name="Murphy C."/>
            <person name="Neiman D."/>
            <person name="Pearson M."/>
            <person name="Priest M."/>
            <person name="Roberts A."/>
            <person name="Saif S."/>
            <person name="Shea T."/>
            <person name="Sisk P."/>
            <person name="Sykes S."/>
            <person name="Wortman J."/>
            <person name="Nusbaum C."/>
            <person name="Birren B."/>
        </authorList>
    </citation>
    <scope>NUCLEOTIDE SEQUENCE [LARGE SCALE GENOMIC DNA]</scope>
    <source>
        <strain evidence="2">race PST-78</strain>
    </source>
</reference>
<accession>A0A0L0UWS9</accession>
<keyword evidence="2" id="KW-1185">Reference proteome</keyword>
<gene>
    <name evidence="1" type="ORF">PSTG_15123</name>
</gene>
<proteinExistence type="predicted"/>